<keyword evidence="2" id="KW-0472">Membrane</keyword>
<reference evidence="5" key="1">
    <citation type="submission" date="2022-10" db="EMBL/GenBank/DDBJ databases">
        <title>The complete genomes of actinobacterial strains from the NBC collection.</title>
        <authorList>
            <person name="Joergensen T.S."/>
            <person name="Alvarez Arevalo M."/>
            <person name="Sterndorff E.B."/>
            <person name="Faurdal D."/>
            <person name="Vuksanovic O."/>
            <person name="Mourched A.-S."/>
            <person name="Charusanti P."/>
            <person name="Shaw S."/>
            <person name="Blin K."/>
            <person name="Weber T."/>
        </authorList>
    </citation>
    <scope>NUCLEOTIDE SEQUENCE</scope>
    <source>
        <strain evidence="5">NBC_00148</strain>
    </source>
</reference>
<feature type="compositionally biased region" description="Basic and acidic residues" evidence="1">
    <location>
        <begin position="213"/>
        <end position="243"/>
    </location>
</feature>
<keyword evidence="2" id="KW-1133">Transmembrane helix</keyword>
<feature type="region of interest" description="Disordered" evidence="1">
    <location>
        <begin position="438"/>
        <end position="467"/>
    </location>
</feature>
<evidence type="ECO:0000313" key="5">
    <source>
        <dbReference type="EMBL" id="WTQ73289.1"/>
    </source>
</evidence>
<evidence type="ECO:0000256" key="2">
    <source>
        <dbReference type="SAM" id="Phobius"/>
    </source>
</evidence>
<dbReference type="InterPro" id="IPR007331">
    <property type="entry name" value="Htaa"/>
</dbReference>
<dbReference type="AlphaFoldDB" id="A0AAU1LQ70"/>
<organism evidence="5">
    <name type="scientific">Streptomyces sp. NBC_00148</name>
    <dbReference type="NCBI Taxonomy" id="2903626"/>
    <lineage>
        <taxon>Bacteria</taxon>
        <taxon>Bacillati</taxon>
        <taxon>Actinomycetota</taxon>
        <taxon>Actinomycetes</taxon>
        <taxon>Kitasatosporales</taxon>
        <taxon>Streptomycetaceae</taxon>
        <taxon>Streptomyces</taxon>
    </lineage>
</organism>
<dbReference type="EMBL" id="CP108169">
    <property type="protein sequence ID" value="WTQ73289.1"/>
    <property type="molecule type" value="Genomic_DNA"/>
</dbReference>
<accession>A0AAU1LQ70</accession>
<dbReference type="PROSITE" id="PS51318">
    <property type="entry name" value="TAT"/>
    <property type="match status" value="1"/>
</dbReference>
<feature type="region of interest" description="Disordered" evidence="1">
    <location>
        <begin position="206"/>
        <end position="262"/>
    </location>
</feature>
<name>A0AAU1LQ70_9ACTN</name>
<gene>
    <name evidence="5" type="ORF">OG222_09395</name>
</gene>
<feature type="chain" id="PRO_5043513365" evidence="3">
    <location>
        <begin position="31"/>
        <end position="513"/>
    </location>
</feature>
<feature type="compositionally biased region" description="Low complexity" evidence="1">
    <location>
        <begin position="244"/>
        <end position="260"/>
    </location>
</feature>
<proteinExistence type="predicted"/>
<feature type="domain" description="Htaa" evidence="4">
    <location>
        <begin position="266"/>
        <end position="430"/>
    </location>
</feature>
<sequence length="513" mass="50868">MAATRRPIALAAAVATAAALGATFALPALAADTTAPAAAPAATMELTDGTLDWGFKESFRRYIGGAGTITVKDGATQAAGNGVFTFGNGKGTYDTTTHGTDTAFDGSVNFNAHGGVLDITISDVKVSTSGTSGAVTVDLKTPEGTQDDVALADLDLSGIRPGQGEGGAMVFKDIPSKLTKAGSAAFNGMYAEGEVLDPATLSVKAVTPPTEEPTEKPTEKPTEEPTGKPTEKPTEEPTGKPTEKPTTPAPTASATAPAAEQGALVDGTLDWGVKESFRSYVTGPIANGKVETSGGATTSAAGYRFPDATGSFDADEQTLDAEFDGKVRFLGHKEGDAYTLDLSLTGLEVQVKDGAGTLVADVSSKDRETKKVTTYTDLALADLKLPSGELAAKDGVVTLSAVPATLTADGTKAFGGMYTKGTQLDALTVSVALDEDAELPATGGGSGTTGGSGSTAGSTTGGSGTVGGGTVGGSASLASTGSDVPAGALAAASGAVVAAGAAAVIAVRRRRTV</sequence>
<feature type="compositionally biased region" description="Gly residues" evidence="1">
    <location>
        <begin position="442"/>
        <end position="467"/>
    </location>
</feature>
<feature type="domain" description="Htaa" evidence="4">
    <location>
        <begin position="48"/>
        <end position="202"/>
    </location>
</feature>
<evidence type="ECO:0000256" key="1">
    <source>
        <dbReference type="SAM" id="MobiDB-lite"/>
    </source>
</evidence>
<evidence type="ECO:0000259" key="4">
    <source>
        <dbReference type="Pfam" id="PF04213"/>
    </source>
</evidence>
<protein>
    <submittedName>
        <fullName evidence="5">HtaA domain-containing protein</fullName>
    </submittedName>
</protein>
<dbReference type="InterPro" id="IPR006311">
    <property type="entry name" value="TAT_signal"/>
</dbReference>
<keyword evidence="3" id="KW-0732">Signal</keyword>
<evidence type="ECO:0000256" key="3">
    <source>
        <dbReference type="SAM" id="SignalP"/>
    </source>
</evidence>
<feature type="signal peptide" evidence="3">
    <location>
        <begin position="1"/>
        <end position="30"/>
    </location>
</feature>
<feature type="transmembrane region" description="Helical" evidence="2">
    <location>
        <begin position="486"/>
        <end position="507"/>
    </location>
</feature>
<keyword evidence="2" id="KW-0812">Transmembrane</keyword>
<dbReference type="Pfam" id="PF04213">
    <property type="entry name" value="HtaA"/>
    <property type="match status" value="2"/>
</dbReference>